<dbReference type="Gene3D" id="3.40.50.1820">
    <property type="entry name" value="alpha/beta hydrolase"/>
    <property type="match status" value="1"/>
</dbReference>
<protein>
    <recommendedName>
        <fullName evidence="2">AB hydrolase-1 domain-containing protein</fullName>
    </recommendedName>
</protein>
<dbReference type="Pfam" id="PF00561">
    <property type="entry name" value="Abhydrolase_1"/>
    <property type="match status" value="1"/>
</dbReference>
<reference evidence="4" key="1">
    <citation type="journal article" date="2019" name="Int. J. Syst. Evol. Microbiol.">
        <title>The Global Catalogue of Microorganisms (GCM) 10K type strain sequencing project: providing services to taxonomists for standard genome sequencing and annotation.</title>
        <authorList>
            <consortium name="The Broad Institute Genomics Platform"/>
            <consortium name="The Broad Institute Genome Sequencing Center for Infectious Disease"/>
            <person name="Wu L."/>
            <person name="Ma J."/>
        </authorList>
    </citation>
    <scope>NUCLEOTIDE SEQUENCE [LARGE SCALE GENOMIC DNA]</scope>
    <source>
        <strain evidence="4">JCM 11136</strain>
    </source>
</reference>
<evidence type="ECO:0000259" key="2">
    <source>
        <dbReference type="Pfam" id="PF00561"/>
    </source>
</evidence>
<feature type="domain" description="AB hydrolase-1" evidence="2">
    <location>
        <begin position="119"/>
        <end position="220"/>
    </location>
</feature>
<keyword evidence="1" id="KW-0732">Signal</keyword>
<dbReference type="PANTHER" id="PTHR43798">
    <property type="entry name" value="MONOACYLGLYCEROL LIPASE"/>
    <property type="match status" value="1"/>
</dbReference>
<dbReference type="PANTHER" id="PTHR43798:SF27">
    <property type="entry name" value="HYDROLASE ALPHA_BETA HYDROLASE FOLD FAMILY"/>
    <property type="match status" value="1"/>
</dbReference>
<dbReference type="InterPro" id="IPR029058">
    <property type="entry name" value="AB_hydrolase_fold"/>
</dbReference>
<accession>A0ABP4AL45</accession>
<proteinExistence type="predicted"/>
<feature type="signal peptide" evidence="1">
    <location>
        <begin position="1"/>
        <end position="48"/>
    </location>
</feature>
<dbReference type="Proteomes" id="UP001501578">
    <property type="component" value="Unassembled WGS sequence"/>
</dbReference>
<organism evidence="3 4">
    <name type="scientific">Nonomuraea longicatena</name>
    <dbReference type="NCBI Taxonomy" id="83682"/>
    <lineage>
        <taxon>Bacteria</taxon>
        <taxon>Bacillati</taxon>
        <taxon>Actinomycetota</taxon>
        <taxon>Actinomycetes</taxon>
        <taxon>Streptosporangiales</taxon>
        <taxon>Streptosporangiaceae</taxon>
        <taxon>Nonomuraea</taxon>
    </lineage>
</organism>
<dbReference type="InterPro" id="IPR050266">
    <property type="entry name" value="AB_hydrolase_sf"/>
</dbReference>
<dbReference type="EMBL" id="BAAAHQ010000024">
    <property type="protein sequence ID" value="GAA0938244.1"/>
    <property type="molecule type" value="Genomic_DNA"/>
</dbReference>
<evidence type="ECO:0000313" key="3">
    <source>
        <dbReference type="EMBL" id="GAA0938244.1"/>
    </source>
</evidence>
<dbReference type="SUPFAM" id="SSF53474">
    <property type="entry name" value="alpha/beta-Hydrolases"/>
    <property type="match status" value="1"/>
</dbReference>
<comment type="caution">
    <text evidence="3">The sequence shown here is derived from an EMBL/GenBank/DDBJ whole genome shotgun (WGS) entry which is preliminary data.</text>
</comment>
<name>A0ABP4AL45_9ACTN</name>
<evidence type="ECO:0000256" key="1">
    <source>
        <dbReference type="SAM" id="SignalP"/>
    </source>
</evidence>
<sequence length="583" mass="64055">MSVAIWPDHSPRRRISSSSVVTLVPMKIMPLAAAVLLTATTVTTPAQADPVPDLHPCATATKRCDGKLSVPLNWDDPNSERIEVAFAWLPAKKAERTIFAHLGGPTQSLESLPGVEQVLGPLLERSNLLVMDIRGFGKSTILNCDYLKMGDLESIKRCAAELGPRAAHFSSSQTADDLNAIRTALGIDKLHLFGNSYGTFIGQTFAARHPKTVSAMLLDSMGVIGKGGYFYHQHRPRLKNLEVVCDRSRACRDLPSTPVATWTRTLDRLRAKPDPELPVKVFAHVGLQASHSVVAKEVNAAATAYLAGDLAPLRRLGKEVGSPDWKPEEDLPDRTAELAYNCADVEMPFDRSAPVEERKRQFARYHAKERPSQPYERSEYPFVGREEACVYWPQAANRPPAPPELPHPDVPVMSINGEFDFHAPDVVRAAIKRYPRGTFRPVPAAWHAMGFTPEPTGSCVRAAMQKFLSKPTHPAPEARCTAETYKAIGAYPRALRDITPARASGLTGRERTLVAAALATAEDAVARRNPHAHFGHQSLKDSTGLRGGTMTFGKDTIELDRFATWTVSRSRARSASERRPRPI</sequence>
<dbReference type="InterPro" id="IPR000073">
    <property type="entry name" value="AB_hydrolase_1"/>
</dbReference>
<keyword evidence="4" id="KW-1185">Reference proteome</keyword>
<evidence type="ECO:0000313" key="4">
    <source>
        <dbReference type="Proteomes" id="UP001501578"/>
    </source>
</evidence>
<gene>
    <name evidence="3" type="ORF">GCM10009560_48060</name>
</gene>
<feature type="chain" id="PRO_5047519092" description="AB hydrolase-1 domain-containing protein" evidence="1">
    <location>
        <begin position="49"/>
        <end position="583"/>
    </location>
</feature>